<dbReference type="Proteomes" id="UP000191342">
    <property type="component" value="Unassembled WGS sequence"/>
</dbReference>
<dbReference type="OrthoDB" id="2245989at2759"/>
<dbReference type="STRING" id="254877.A0A1V6TXF1"/>
<evidence type="ECO:0008006" key="3">
    <source>
        <dbReference type="Google" id="ProtNLM"/>
    </source>
</evidence>
<dbReference type="PANTHER" id="PTHR38116">
    <property type="entry name" value="CHROMOSOME 7, WHOLE GENOME SHOTGUN SEQUENCE"/>
    <property type="match status" value="1"/>
</dbReference>
<dbReference type="Pfam" id="PF11905">
    <property type="entry name" value="DUF3425"/>
    <property type="match status" value="1"/>
</dbReference>
<protein>
    <recommendedName>
        <fullName evidence="3">BZIP domain-containing protein</fullName>
    </recommendedName>
</protein>
<dbReference type="EMBL" id="MLQL01000002">
    <property type="protein sequence ID" value="OQE31032.1"/>
    <property type="molecule type" value="Genomic_DNA"/>
</dbReference>
<reference evidence="2" key="1">
    <citation type="journal article" date="2017" name="Nat. Microbiol.">
        <title>Global analysis of biosynthetic gene clusters reveals vast potential of secondary metabolite production in Penicillium species.</title>
        <authorList>
            <person name="Nielsen J.C."/>
            <person name="Grijseels S."/>
            <person name="Prigent S."/>
            <person name="Ji B."/>
            <person name="Dainat J."/>
            <person name="Nielsen K.F."/>
            <person name="Frisvad J.C."/>
            <person name="Workman M."/>
            <person name="Nielsen J."/>
        </authorList>
    </citation>
    <scope>NUCLEOTIDE SEQUENCE [LARGE SCALE GENOMIC DNA]</scope>
    <source>
        <strain evidence="2">IBT 14082</strain>
    </source>
</reference>
<organism evidence="1 2">
    <name type="scientific">Penicillium flavigenum</name>
    <dbReference type="NCBI Taxonomy" id="254877"/>
    <lineage>
        <taxon>Eukaryota</taxon>
        <taxon>Fungi</taxon>
        <taxon>Dikarya</taxon>
        <taxon>Ascomycota</taxon>
        <taxon>Pezizomycotina</taxon>
        <taxon>Eurotiomycetes</taxon>
        <taxon>Eurotiomycetidae</taxon>
        <taxon>Eurotiales</taxon>
        <taxon>Aspergillaceae</taxon>
        <taxon>Penicillium</taxon>
    </lineage>
</organism>
<proteinExistence type="predicted"/>
<keyword evidence="2" id="KW-1185">Reference proteome</keyword>
<name>A0A1V6TXF1_9EURO</name>
<dbReference type="AlphaFoldDB" id="A0A1V6TXF1"/>
<comment type="caution">
    <text evidence="1">The sequence shown here is derived from an EMBL/GenBank/DDBJ whole genome shotgun (WGS) entry which is preliminary data.</text>
</comment>
<dbReference type="PANTHER" id="PTHR38116:SF1">
    <property type="entry name" value="BZIP DOMAIN-CONTAINING PROTEIN"/>
    <property type="match status" value="1"/>
</dbReference>
<accession>A0A1V6TXF1</accession>
<evidence type="ECO:0000313" key="1">
    <source>
        <dbReference type="EMBL" id="OQE31032.1"/>
    </source>
</evidence>
<gene>
    <name evidence="1" type="ORF">PENFLA_c002G10585</name>
</gene>
<sequence length="330" mass="37956">MSSSYAVPSISDLTRRTLPLTPNLALPWRFSRLTTSCHQRQIFKMTFQVDQPPRDQTGSGNSMDILDPVARRRLQNRLNQRASRQRKASECKKQRNLADRKWIVYVEGSNIPKKNAFIEETTSHQVTKPSPPPRQNEESFCYLKSVQRDECMNWLHAKALHMMENPVLSPNPNFYISQYNIVRAILFNAELMGLTLDLLNEDLASQFNLVGPSTSAAHLPASLCPSLKQKKIIHHPWIDLIPMLSLREALLARADVLDEDEVCNDLYGGCASQEVGLYVWGEAWDPRAYEVSETLTRKWSWMVNDCPDVIKTSNYWRKQRGEKPIMLKIK</sequence>
<dbReference type="CDD" id="cd14688">
    <property type="entry name" value="bZIP_YAP"/>
    <property type="match status" value="1"/>
</dbReference>
<dbReference type="InterPro" id="IPR021833">
    <property type="entry name" value="DUF3425"/>
</dbReference>
<evidence type="ECO:0000313" key="2">
    <source>
        <dbReference type="Proteomes" id="UP000191342"/>
    </source>
</evidence>